<sequence length="169" mass="18814">MAPESAMLRPMDSSAARISLVPVDRRQSETALAIARGTSRLLRSLGFATISELPLPSGRRADLVALSERGEIWIVEIKSSLEDLRADHKWEDYRAHCDRLFFAFTRDLPCELFPQGTGLIVADAYGAHLHCEAPEHKLPAPTRKLMTVRFALAAAQRMNRLIDPQGHAD</sequence>
<dbReference type="Pfam" id="PF06319">
    <property type="entry name" value="MmcB-like"/>
    <property type="match status" value="1"/>
</dbReference>
<dbReference type="EMBL" id="AP012603">
    <property type="protein sequence ID" value="BAM93105.1"/>
    <property type="molecule type" value="Genomic_DNA"/>
</dbReference>
<organism evidence="1 2">
    <name type="scientific">Bradyrhizobium oligotrophicum S58</name>
    <dbReference type="NCBI Taxonomy" id="1245469"/>
    <lineage>
        <taxon>Bacteria</taxon>
        <taxon>Pseudomonadati</taxon>
        <taxon>Pseudomonadota</taxon>
        <taxon>Alphaproteobacteria</taxon>
        <taxon>Hyphomicrobiales</taxon>
        <taxon>Nitrobacteraceae</taxon>
        <taxon>Bradyrhizobium</taxon>
    </lineage>
</organism>
<dbReference type="eggNOG" id="COG5321">
    <property type="taxonomic scope" value="Bacteria"/>
</dbReference>
<proteinExistence type="predicted"/>
<keyword evidence="2" id="KW-1185">Reference proteome</keyword>
<reference evidence="1 2" key="1">
    <citation type="journal article" date="2013" name="Appl. Environ. Microbiol.">
        <title>Genome analysis suggests that the soil oligotrophic bacterium Agromonas oligotrophica (Bradyrhizobium oligotrophicum) is a nitrogen-fixing symbiont of Aeschynomene indica.</title>
        <authorList>
            <person name="Okubo T."/>
            <person name="Fukushima S."/>
            <person name="Itakura M."/>
            <person name="Oshima K."/>
            <person name="Longtonglang A."/>
            <person name="Teaumroong N."/>
            <person name="Mitsui H."/>
            <person name="Hattori M."/>
            <person name="Hattori R."/>
            <person name="Hattori T."/>
            <person name="Minamisawa K."/>
        </authorList>
    </citation>
    <scope>NUCLEOTIDE SEQUENCE [LARGE SCALE GENOMIC DNA]</scope>
    <source>
        <strain evidence="1 2">S58</strain>
    </source>
</reference>
<gene>
    <name evidence="1" type="ORF">S58_71400</name>
</gene>
<dbReference type="PATRIC" id="fig|1245469.3.peg.7297"/>
<dbReference type="AlphaFoldDB" id="M5A2K6"/>
<dbReference type="HOGENOM" id="CLU_114402_0_0_5"/>
<name>M5A2K6_9BRAD</name>
<accession>M5A2K6</accession>
<evidence type="ECO:0000313" key="1">
    <source>
        <dbReference type="EMBL" id="BAM93105.1"/>
    </source>
</evidence>
<dbReference type="InterPro" id="IPR009394">
    <property type="entry name" value="MmcB-like"/>
</dbReference>
<evidence type="ECO:0000313" key="2">
    <source>
        <dbReference type="Proteomes" id="UP000011841"/>
    </source>
</evidence>
<dbReference type="PIRSF" id="PIRSF031796">
    <property type="entry name" value="UPC031796"/>
    <property type="match status" value="1"/>
</dbReference>
<dbReference type="KEGG" id="aol:S58_71400"/>
<evidence type="ECO:0008006" key="3">
    <source>
        <dbReference type="Google" id="ProtNLM"/>
    </source>
</evidence>
<dbReference type="Proteomes" id="UP000011841">
    <property type="component" value="Chromosome"/>
</dbReference>
<dbReference type="STRING" id="1245469.S58_71400"/>
<protein>
    <recommendedName>
        <fullName evidence="3">DNA repair protein MmcB-related protein</fullName>
    </recommendedName>
</protein>